<feature type="region of interest" description="Disordered" evidence="1">
    <location>
        <begin position="1"/>
        <end position="30"/>
    </location>
</feature>
<dbReference type="VEuPathDB" id="AmoebaDB:NAEGRDRAFT_63204"/>
<dbReference type="InterPro" id="IPR011333">
    <property type="entry name" value="SKP1/BTB/POZ_sf"/>
</dbReference>
<dbReference type="PROSITE" id="PS50918">
    <property type="entry name" value="WWE"/>
    <property type="match status" value="1"/>
</dbReference>
<dbReference type="InterPro" id="IPR037197">
    <property type="entry name" value="WWE_dom_sf"/>
</dbReference>
<dbReference type="SUPFAM" id="SSF54695">
    <property type="entry name" value="POZ domain"/>
    <property type="match status" value="2"/>
</dbReference>
<dbReference type="OrthoDB" id="539213at2759"/>
<dbReference type="CDD" id="cd18316">
    <property type="entry name" value="BTB_POZ_KCTD-like"/>
    <property type="match status" value="2"/>
</dbReference>
<gene>
    <name evidence="3" type="ORF">NAEGRDRAFT_63204</name>
</gene>
<name>D2V326_NAEGR</name>
<dbReference type="RefSeq" id="XP_002681302.1">
    <property type="nucleotide sequence ID" value="XM_002681256.1"/>
</dbReference>
<dbReference type="KEGG" id="ngr:NAEGRDRAFT_63204"/>
<feature type="domain" description="WWE" evidence="2">
    <location>
        <begin position="935"/>
        <end position="1014"/>
    </location>
</feature>
<dbReference type="GeneID" id="8862339"/>
<dbReference type="Gene3D" id="3.30.710.10">
    <property type="entry name" value="Potassium Channel Kv1.1, Chain A"/>
    <property type="match status" value="2"/>
</dbReference>
<evidence type="ECO:0000313" key="3">
    <source>
        <dbReference type="EMBL" id="EFC48558.1"/>
    </source>
</evidence>
<dbReference type="Proteomes" id="UP000006671">
    <property type="component" value="Unassembled WGS sequence"/>
</dbReference>
<sequence>MLTTSESKRKRVSESTIDAHQANDENIDDEEISVHAIDPSNVVDKKEKIERAKISKLLQLKKEKEEIDRQRRELDYLEKFILNKPMSISEPNSAVTPSSSATHVEEIDYQIFFRQKAVIDLLQEQGKQNMIRFNVRGKIFVTSRATIEKRENMLKTMLSSNFGIDTDSTGAITLDCNPDYFQIILEHIRTGSTTHIGVFEERTEDYLDKFNELLEMADFFGLSKLASAVKTIVKDIESDKRSENKKLTSLDSSMVSIDKEQKEQEYIENFMSLTITEKENADSYFSDVETKLEKERKELLQREKDLLSSCSNPELVFNVRGVRHVVSIQKIVAHPDCILNDLLARVDSGELDNNEILIDRDPEVYQYIFSFLQNGSFSIPSEEHKKKQIYREAKSLNLRKMIDYFDPLRWPIETIGKENIKMREEEDYIRELFATDRENPLLKDPYLFLINIFENQTIRDGFKKETTNPNIPLIFNFEDQIECSELTWKGNVAEPRIPEIISSKDEFIAQFNAVTYGIFKDADFSNMAVAGGSICACLLNHSDSPEKTSNPGRHNWDEDDASDEEVPEASNADNCFTDSDNESYNAGYSGTSYNRTWGASSFADNRTENQKMADKLGSTAWKDSDIDIFLYGLTEQQAEEKLTYLFTLFKKNLNSHTARTYQNGISDDIMIVRTQHAVTFYFSYPIRPVQIILRIYKSITEILCGFDIDSVTVAFDGNQVFALPRFKRAIKYRMNLVDPDRQSTTYETRLVKYAKRGFRIGIPGFDPSLIKNEYLTQGKNPFYYRRKYRYYRFSNHKADVSRVTGLARILLYKQAHKYAKNVRKSIVEENIENQENDHDYKQLCLPYSSTATPSHNYQTTQSVIAYFMEKLGKKPHFECALNDVFSVLHTSGDNSTLEAEVKWMVIEPTTQKIGSFNPTTNNFYKDAYSSINATGLTPVKRKKLKSIYTWSWQNRNTFISYDEATCGVIEKAYREYRDNASKDRVNVSDTHYIDFRRMKQVAKADSTRQRAVKRTKSVVVD</sequence>
<dbReference type="Pfam" id="PF02214">
    <property type="entry name" value="BTB_2"/>
    <property type="match status" value="2"/>
</dbReference>
<feature type="compositionally biased region" description="Acidic residues" evidence="1">
    <location>
        <begin position="557"/>
        <end position="567"/>
    </location>
</feature>
<evidence type="ECO:0000256" key="1">
    <source>
        <dbReference type="SAM" id="MobiDB-lite"/>
    </source>
</evidence>
<organism evidence="4">
    <name type="scientific">Naegleria gruberi</name>
    <name type="common">Amoeba</name>
    <dbReference type="NCBI Taxonomy" id="5762"/>
    <lineage>
        <taxon>Eukaryota</taxon>
        <taxon>Discoba</taxon>
        <taxon>Heterolobosea</taxon>
        <taxon>Tetramitia</taxon>
        <taxon>Eutetramitia</taxon>
        <taxon>Vahlkampfiidae</taxon>
        <taxon>Naegleria</taxon>
    </lineage>
</organism>
<dbReference type="InParanoid" id="D2V326"/>
<dbReference type="InterPro" id="IPR004170">
    <property type="entry name" value="WWE_dom"/>
</dbReference>
<dbReference type="Pfam" id="PF02825">
    <property type="entry name" value="WWE"/>
    <property type="match status" value="1"/>
</dbReference>
<dbReference type="SUPFAM" id="SSF117839">
    <property type="entry name" value="WWE domain"/>
    <property type="match status" value="1"/>
</dbReference>
<dbReference type="OMA" id="NFYKDAY"/>
<dbReference type="InterPro" id="IPR045068">
    <property type="entry name" value="BACURD1-3"/>
</dbReference>
<protein>
    <submittedName>
        <fullName evidence="3">Predicted protein</fullName>
    </submittedName>
</protein>
<feature type="region of interest" description="Disordered" evidence="1">
    <location>
        <begin position="545"/>
        <end position="578"/>
    </location>
</feature>
<dbReference type="PANTHER" id="PTHR11145">
    <property type="entry name" value="BTB/POZ DOMAIN-CONTAINING ADAPTER FOR CUL3-MEDIATED RHOA DEGRADATION PROTEIN FAMILY MEMBER"/>
    <property type="match status" value="1"/>
</dbReference>
<dbReference type="Gene3D" id="3.30.720.50">
    <property type="match status" value="1"/>
</dbReference>
<dbReference type="EMBL" id="GG738850">
    <property type="protein sequence ID" value="EFC48558.1"/>
    <property type="molecule type" value="Genomic_DNA"/>
</dbReference>
<keyword evidence="4" id="KW-1185">Reference proteome</keyword>
<dbReference type="InterPro" id="IPR003131">
    <property type="entry name" value="T1-type_BTB"/>
</dbReference>
<dbReference type="InterPro" id="IPR000210">
    <property type="entry name" value="BTB/POZ_dom"/>
</dbReference>
<dbReference type="PANTHER" id="PTHR11145:SF19">
    <property type="entry name" value="BTB DOMAIN-CONTAINING PROTEIN-RELATED"/>
    <property type="match status" value="1"/>
</dbReference>
<proteinExistence type="predicted"/>
<reference evidence="3 4" key="1">
    <citation type="journal article" date="2010" name="Cell">
        <title>The genome of Naegleria gruberi illuminates early eukaryotic versatility.</title>
        <authorList>
            <person name="Fritz-Laylin L.K."/>
            <person name="Prochnik S.E."/>
            <person name="Ginger M.L."/>
            <person name="Dacks J.B."/>
            <person name="Carpenter M.L."/>
            <person name="Field M.C."/>
            <person name="Kuo A."/>
            <person name="Paredez A."/>
            <person name="Chapman J."/>
            <person name="Pham J."/>
            <person name="Shu S."/>
            <person name="Neupane R."/>
            <person name="Cipriano M."/>
            <person name="Mancuso J."/>
            <person name="Tu H."/>
            <person name="Salamov A."/>
            <person name="Lindquist E."/>
            <person name="Shapiro H."/>
            <person name="Lucas S."/>
            <person name="Grigoriev I.V."/>
            <person name="Cande W.Z."/>
            <person name="Fulton C."/>
            <person name="Rokhsar D.S."/>
            <person name="Dawson S.C."/>
        </authorList>
    </citation>
    <scope>NUCLEOTIDE SEQUENCE [LARGE SCALE GENOMIC DNA]</scope>
    <source>
        <strain evidence="3 4">NEG-M</strain>
    </source>
</reference>
<accession>D2V326</accession>
<dbReference type="eggNOG" id="ENOG502QU61">
    <property type="taxonomic scope" value="Eukaryota"/>
</dbReference>
<evidence type="ECO:0000259" key="2">
    <source>
        <dbReference type="PROSITE" id="PS50918"/>
    </source>
</evidence>
<dbReference type="SMART" id="SM00225">
    <property type="entry name" value="BTB"/>
    <property type="match status" value="2"/>
</dbReference>
<dbReference type="GO" id="GO:0051260">
    <property type="term" value="P:protein homooligomerization"/>
    <property type="evidence" value="ECO:0007669"/>
    <property type="project" value="InterPro"/>
</dbReference>
<dbReference type="AlphaFoldDB" id="D2V326"/>
<evidence type="ECO:0000313" key="4">
    <source>
        <dbReference type="Proteomes" id="UP000006671"/>
    </source>
</evidence>